<evidence type="ECO:0000313" key="2">
    <source>
        <dbReference type="Proteomes" id="UP000275281"/>
    </source>
</evidence>
<organism evidence="1 2">
    <name type="scientific">Alteromonas sediminis</name>
    <dbReference type="NCBI Taxonomy" id="2259342"/>
    <lineage>
        <taxon>Bacteria</taxon>
        <taxon>Pseudomonadati</taxon>
        <taxon>Pseudomonadota</taxon>
        <taxon>Gammaproteobacteria</taxon>
        <taxon>Alteromonadales</taxon>
        <taxon>Alteromonadaceae</taxon>
        <taxon>Alteromonas/Salinimonas group</taxon>
        <taxon>Alteromonas</taxon>
    </lineage>
</organism>
<reference evidence="1 2" key="1">
    <citation type="submission" date="2018-11" db="EMBL/GenBank/DDBJ databases">
        <authorList>
            <person name="Ye M.-Q."/>
            <person name="Du Z.-J."/>
        </authorList>
    </citation>
    <scope>NUCLEOTIDE SEQUENCE [LARGE SCALE GENOMIC DNA]</scope>
    <source>
        <strain evidence="1 2">U0105</strain>
    </source>
</reference>
<gene>
    <name evidence="1" type="ORF">DRW07_01755</name>
</gene>
<name>A0A3N5Y9W3_9ALTE</name>
<proteinExistence type="predicted"/>
<dbReference type="AlphaFoldDB" id="A0A3N5Y9W3"/>
<evidence type="ECO:0000313" key="1">
    <source>
        <dbReference type="EMBL" id="RPJ68159.1"/>
    </source>
</evidence>
<dbReference type="EMBL" id="RPOK01000001">
    <property type="protein sequence ID" value="RPJ68159.1"/>
    <property type="molecule type" value="Genomic_DNA"/>
</dbReference>
<dbReference type="RefSeq" id="WP_124026161.1">
    <property type="nucleotide sequence ID" value="NZ_JBHRSN010000005.1"/>
</dbReference>
<dbReference type="Proteomes" id="UP000275281">
    <property type="component" value="Unassembled WGS sequence"/>
</dbReference>
<protein>
    <submittedName>
        <fullName evidence="1">Uncharacterized protein</fullName>
    </submittedName>
</protein>
<keyword evidence="2" id="KW-1185">Reference proteome</keyword>
<accession>A0A3N5Y9W3</accession>
<comment type="caution">
    <text evidence="1">The sequence shown here is derived from an EMBL/GenBank/DDBJ whole genome shotgun (WGS) entry which is preliminary data.</text>
</comment>
<sequence length="319" mass="34520">MTKSFNFKSLFKFLFFTSTIFYSLTFSSLVFAQYSVGVECYDCDSSATKARLTAQSMGLEENDLVSVLDFYSGTIETFQVKITVNERNGASIYFAVATQTPNALQRSFSDLVGKFSQLPQRAKQAHNVTLSDHDNPCVKAGPNGSTFQPLKSVWDLVGCQPAVNFLQELIKNDVSLTTNLWLGASNLTSQFDTPISIRVPVAIELTTDDGGKLHFELVYNVISEDTFIISAQLDIAKSRDGLGNSLDALESMAGGAATGGGAYFGGHNNSAIRQSTLVAFLQAASRMGLTVRTPQHAPEDGLQTKCTVKSDGVLECIPI</sequence>